<dbReference type="Proteomes" id="UP001596112">
    <property type="component" value="Unassembled WGS sequence"/>
</dbReference>
<accession>A0ABW1BIU3</accession>
<evidence type="ECO:0000256" key="1">
    <source>
        <dbReference type="SAM" id="MobiDB-lite"/>
    </source>
</evidence>
<protein>
    <submittedName>
        <fullName evidence="2">Replication initiator</fullName>
    </submittedName>
</protein>
<feature type="region of interest" description="Disordered" evidence="1">
    <location>
        <begin position="292"/>
        <end position="323"/>
    </location>
</feature>
<dbReference type="EMBL" id="JBHSNZ010000051">
    <property type="protein sequence ID" value="MFC5813088.1"/>
    <property type="molecule type" value="Genomic_DNA"/>
</dbReference>
<feature type="region of interest" description="Disordered" evidence="1">
    <location>
        <begin position="1"/>
        <end position="40"/>
    </location>
</feature>
<reference evidence="3" key="1">
    <citation type="journal article" date="2019" name="Int. J. Syst. Evol. Microbiol.">
        <title>The Global Catalogue of Microorganisms (GCM) 10K type strain sequencing project: providing services to taxonomists for standard genome sequencing and annotation.</title>
        <authorList>
            <consortium name="The Broad Institute Genomics Platform"/>
            <consortium name="The Broad Institute Genome Sequencing Center for Infectious Disease"/>
            <person name="Wu L."/>
            <person name="Ma J."/>
        </authorList>
    </citation>
    <scope>NUCLEOTIDE SEQUENCE [LARGE SCALE GENOMIC DNA]</scope>
    <source>
        <strain evidence="3">JCM 9918</strain>
    </source>
</reference>
<evidence type="ECO:0000313" key="3">
    <source>
        <dbReference type="Proteomes" id="UP001596112"/>
    </source>
</evidence>
<feature type="compositionally biased region" description="Basic and acidic residues" evidence="1">
    <location>
        <begin position="498"/>
        <end position="507"/>
    </location>
</feature>
<evidence type="ECO:0000313" key="2">
    <source>
        <dbReference type="EMBL" id="MFC5813088.1"/>
    </source>
</evidence>
<feature type="region of interest" description="Disordered" evidence="1">
    <location>
        <begin position="537"/>
        <end position="581"/>
    </location>
</feature>
<name>A0ABW1BIU3_9ACTN</name>
<sequence>MPAQLQLPYPTTVPAASRPSSPFTAPTYPADATASPAGRSALERRARLTAKLAQLAATGQLAPLARQIASLGGCAHPIRLTGHRTRLDAVTGAILDHFESGRLPAGELLVRCGNRRATRCPPCSTVYRYDTYQLIAAGLRGGKTVPTSVAAHPRVFATLTAPGFGPVHNQPDAGRCHCGQVHSDDDRLLGTPLDPERYDYAGAVLWNAHAPALWARFTTHLRREIAKAAGLTQRALRDHATLSYAKVAEYQKRGQVHFHAVIRLDGPTGSTSTPPAWATTRLLDHAVRAAATRTRVHHEGEPPKQPQPAGHVPASPPQDSDRTGRLVFRFGRQIDVRAIRSTDFTGGGPVTDRHVAAYIAKYATKGAETTTGTLDHRLRLLAELATHDITDHARRMIHTAWHLATKRRHAHLRLRQWAHMLGFRGHFSTRTRHYSTTLAHLRAERTAWRTGRPDTQTPVPASAETQAGQTDGTPVSDRAGHSTDLAAGHRPGHGHSTGHRDIAARPDGSDTTLVISHWQYAGTGLLPELEHLAELLTAKRQTRPEQPTRTRRSKRSGDRAGHSAGHPVGHSAGHPVGHSTGRLAGAVRAGAVA</sequence>
<proteinExistence type="predicted"/>
<organism evidence="2 3">
    <name type="scientific">Streptomyces heilongjiangensis</name>
    <dbReference type="NCBI Taxonomy" id="945052"/>
    <lineage>
        <taxon>Bacteria</taxon>
        <taxon>Bacillati</taxon>
        <taxon>Actinomycetota</taxon>
        <taxon>Actinomycetes</taxon>
        <taxon>Kitasatosporales</taxon>
        <taxon>Streptomycetaceae</taxon>
        <taxon>Streptomyces</taxon>
    </lineage>
</organism>
<keyword evidence="3" id="KW-1185">Reference proteome</keyword>
<feature type="region of interest" description="Disordered" evidence="1">
    <location>
        <begin position="446"/>
        <end position="507"/>
    </location>
</feature>
<feature type="compositionally biased region" description="Polar residues" evidence="1">
    <location>
        <begin position="453"/>
        <end position="473"/>
    </location>
</feature>
<gene>
    <name evidence="2" type="ORF">ACFQGO_37235</name>
</gene>
<dbReference type="Pfam" id="PF20199">
    <property type="entry name" value="RepSA"/>
    <property type="match status" value="1"/>
</dbReference>
<dbReference type="RefSeq" id="WP_334314113.1">
    <property type="nucleotide sequence ID" value="NZ_JAQOSL010000069.1"/>
</dbReference>
<dbReference type="InterPro" id="IPR046828">
    <property type="entry name" value="RepSA"/>
</dbReference>
<comment type="caution">
    <text evidence="2">The sequence shown here is derived from an EMBL/GenBank/DDBJ whole genome shotgun (WGS) entry which is preliminary data.</text>
</comment>